<dbReference type="InterPro" id="IPR029058">
    <property type="entry name" value="AB_hydrolase_fold"/>
</dbReference>
<sequence length="291" mass="34116">MLMLFISIPIIISFILLILLLYYLYKPYPIVQYYVNRMIPVSNFKHDHITEKSTFKYKTKEFNQYLLKHENSTNLLIWIHGGAFIKAEPDSILPYVGMIYDELPNFDILVFDYPVIYNFTLFHTLEYIHQTIEKYSRYKNYENFVMGGDSAGVFYALVLMNIETSQSYAQQAQLKPLNINYKCLISACGFFHSNQNELFKKIFKFYIGRGVSNLTHLSVNIIKIPSLLITSINDFVYNQNVRFHKNNPDSTKLQVFEKSDTLLHNFMAYTGLPETMESVKLIKTFIDNVLT</sequence>
<dbReference type="InterPro" id="IPR019436">
    <property type="entry name" value="Say1-like"/>
</dbReference>
<dbReference type="KEGG" id="vg:22921741"/>
<dbReference type="Gene3D" id="3.40.50.1820">
    <property type="entry name" value="alpha/beta hydrolase"/>
    <property type="match status" value="1"/>
</dbReference>
<keyword evidence="3" id="KW-1185">Reference proteome</keyword>
<dbReference type="SUPFAM" id="SSF53474">
    <property type="entry name" value="alpha/beta-Hydrolases"/>
    <property type="match status" value="1"/>
</dbReference>
<keyword evidence="1" id="KW-0472">Membrane</keyword>
<evidence type="ECO:0008006" key="4">
    <source>
        <dbReference type="Google" id="ProtNLM"/>
    </source>
</evidence>
<keyword evidence="1" id="KW-1133">Transmembrane helix</keyword>
<proteinExistence type="predicted"/>
<dbReference type="EMBL" id="KM610234">
    <property type="protein sequence ID" value="AJD20087.1"/>
    <property type="molecule type" value="Genomic_DNA"/>
</dbReference>
<feature type="transmembrane region" description="Helical" evidence="1">
    <location>
        <begin position="6"/>
        <end position="25"/>
    </location>
</feature>
<evidence type="ECO:0000313" key="2">
    <source>
        <dbReference type="EMBL" id="AJD20087.1"/>
    </source>
</evidence>
<reference evidence="2 3" key="1">
    <citation type="journal article" date="2015" name="J. Virol.">
        <title>The genome of the nucleopolyhedrosis-causing virus from Tipula oleracea sheds new light on the Nudiviridae family.</title>
        <authorList>
            <person name="Bezier A."/>
            <person name="Theze J."/>
            <person name="Gavory F."/>
            <person name="Gaillard J."/>
            <person name="Poulain J."/>
            <person name="Drezen J.M."/>
            <person name="Herniou E.A."/>
        </authorList>
    </citation>
    <scope>NUCLEOTIDE SEQUENCE [LARGE SCALE GENOMIC DNA]</scope>
    <source>
        <strain evidence="2">35</strain>
    </source>
</reference>
<dbReference type="Pfam" id="PF10340">
    <property type="entry name" value="Say1_Mug180"/>
    <property type="match status" value="1"/>
</dbReference>
<accession>A0A0B4VFQ6</accession>
<protein>
    <recommendedName>
        <fullName evidence="4">Esterase</fullName>
    </recommendedName>
</protein>
<organism evidence="2 3">
    <name type="scientific">Tipula oleracea nudivirus</name>
    <dbReference type="NCBI Taxonomy" id="1546257"/>
    <lineage>
        <taxon>Viruses</taxon>
        <taxon>Viruses incertae sedis</taxon>
        <taxon>Naldaviricetes</taxon>
        <taxon>Lefavirales</taxon>
        <taxon>Nudiviridae</taxon>
        <taxon>Deltanudivirus</taxon>
        <taxon>Deltanudivirus tipoleraceae</taxon>
    </lineage>
</organism>
<dbReference type="GeneID" id="22921741"/>
<keyword evidence="1" id="KW-0812">Transmembrane</keyword>
<gene>
    <name evidence="2" type="ORF">TONV_027</name>
</gene>
<dbReference type="Proteomes" id="UP000201058">
    <property type="component" value="Segment"/>
</dbReference>
<evidence type="ECO:0000256" key="1">
    <source>
        <dbReference type="SAM" id="Phobius"/>
    </source>
</evidence>
<dbReference type="OrthoDB" id="13623at10239"/>
<dbReference type="RefSeq" id="YP_009116674.1">
    <property type="nucleotide sequence ID" value="NC_026242.1"/>
</dbReference>
<evidence type="ECO:0000313" key="3">
    <source>
        <dbReference type="Proteomes" id="UP000201058"/>
    </source>
</evidence>
<name>A0A0B4VFQ6_9VIRU</name>